<accession>A0A1E7FWH3</accession>
<proteinExistence type="predicted"/>
<sequence>MHRYDCALFCLTTFANIIEGSDICRMLTEINVVLQSGSSISWLKWLCQWIVKQTDSFREEILAIGNTKASNEDTNERNNNSNNTSNDEDEGLHKHEEENLVAAGNGCVVLACLITEPNNDDPESSVTIQTLIKDQMPPNKDGSSSDLTLIVNTLKAYCNYYHISMGQVSFAIIAPVKKLIEELDDIIKVEESPLD</sequence>
<dbReference type="OrthoDB" id="49616at2759"/>
<feature type="region of interest" description="Disordered" evidence="1">
    <location>
        <begin position="68"/>
        <end position="93"/>
    </location>
</feature>
<evidence type="ECO:0000256" key="1">
    <source>
        <dbReference type="SAM" id="MobiDB-lite"/>
    </source>
</evidence>
<reference evidence="2 3" key="1">
    <citation type="submission" date="2016-09" db="EMBL/GenBank/DDBJ databases">
        <title>Extensive genetic diversity and differential bi-allelic expression allows diatom success in the polar Southern Ocean.</title>
        <authorList>
            <consortium name="DOE Joint Genome Institute"/>
            <person name="Mock T."/>
            <person name="Otillar R.P."/>
            <person name="Strauss J."/>
            <person name="Dupont C."/>
            <person name="Frickenhaus S."/>
            <person name="Maumus F."/>
            <person name="Mcmullan M."/>
            <person name="Sanges R."/>
            <person name="Schmutz J."/>
            <person name="Toseland A."/>
            <person name="Valas R."/>
            <person name="Veluchamy A."/>
            <person name="Ward B.J."/>
            <person name="Allen A."/>
            <person name="Barry K."/>
            <person name="Falciatore A."/>
            <person name="Ferrante M."/>
            <person name="Fortunato A.E."/>
            <person name="Gloeckner G."/>
            <person name="Gruber A."/>
            <person name="Hipkin R."/>
            <person name="Janech M."/>
            <person name="Kroth P."/>
            <person name="Leese F."/>
            <person name="Lindquist E."/>
            <person name="Lyon B.R."/>
            <person name="Martin J."/>
            <person name="Mayer C."/>
            <person name="Parker M."/>
            <person name="Quesneville H."/>
            <person name="Raymond J."/>
            <person name="Uhlig C."/>
            <person name="Valentin K.U."/>
            <person name="Worden A.Z."/>
            <person name="Armbrust E.V."/>
            <person name="Bowler C."/>
            <person name="Green B."/>
            <person name="Moulton V."/>
            <person name="Van Oosterhout C."/>
            <person name="Grigoriev I."/>
        </authorList>
    </citation>
    <scope>NUCLEOTIDE SEQUENCE [LARGE SCALE GENOMIC DNA]</scope>
    <source>
        <strain evidence="2 3">CCMP1102</strain>
    </source>
</reference>
<evidence type="ECO:0000313" key="2">
    <source>
        <dbReference type="EMBL" id="OEU22474.1"/>
    </source>
</evidence>
<dbReference type="EMBL" id="KV784353">
    <property type="protein sequence ID" value="OEU22474.1"/>
    <property type="molecule type" value="Genomic_DNA"/>
</dbReference>
<dbReference type="AlphaFoldDB" id="A0A1E7FWH3"/>
<protein>
    <submittedName>
        <fullName evidence="2">Uncharacterized protein</fullName>
    </submittedName>
</protein>
<evidence type="ECO:0000313" key="3">
    <source>
        <dbReference type="Proteomes" id="UP000095751"/>
    </source>
</evidence>
<gene>
    <name evidence="2" type="ORF">FRACYDRAFT_267291</name>
</gene>
<dbReference type="Proteomes" id="UP000095751">
    <property type="component" value="Unassembled WGS sequence"/>
</dbReference>
<dbReference type="InParanoid" id="A0A1E7FWH3"/>
<name>A0A1E7FWH3_9STRA</name>
<keyword evidence="3" id="KW-1185">Reference proteome</keyword>
<dbReference type="KEGG" id="fcy:FRACYDRAFT_267291"/>
<organism evidence="2 3">
    <name type="scientific">Fragilariopsis cylindrus CCMP1102</name>
    <dbReference type="NCBI Taxonomy" id="635003"/>
    <lineage>
        <taxon>Eukaryota</taxon>
        <taxon>Sar</taxon>
        <taxon>Stramenopiles</taxon>
        <taxon>Ochrophyta</taxon>
        <taxon>Bacillariophyta</taxon>
        <taxon>Bacillariophyceae</taxon>
        <taxon>Bacillariophycidae</taxon>
        <taxon>Bacillariales</taxon>
        <taxon>Bacillariaceae</taxon>
        <taxon>Fragilariopsis</taxon>
    </lineage>
</organism>